<feature type="domain" description="Protein kinase" evidence="2">
    <location>
        <begin position="351"/>
        <end position="682"/>
    </location>
</feature>
<gene>
    <name evidence="3" type="ORF">BRENAR_LOCUS4253</name>
</gene>
<feature type="region of interest" description="Disordered" evidence="1">
    <location>
        <begin position="532"/>
        <end position="567"/>
    </location>
</feature>
<evidence type="ECO:0000256" key="1">
    <source>
        <dbReference type="SAM" id="MobiDB-lite"/>
    </source>
</evidence>
<protein>
    <submittedName>
        <fullName evidence="3">DEKNAAC104739</fullName>
    </submittedName>
</protein>
<dbReference type="Gene3D" id="3.30.200.20">
    <property type="entry name" value="Phosphorylase Kinase, domain 1"/>
    <property type="match status" value="1"/>
</dbReference>
<dbReference type="EMBL" id="CAACVR010000045">
    <property type="protein sequence ID" value="VEU23523.1"/>
    <property type="molecule type" value="Genomic_DNA"/>
</dbReference>
<dbReference type="InterPro" id="IPR011009">
    <property type="entry name" value="Kinase-like_dom_sf"/>
</dbReference>
<evidence type="ECO:0000259" key="2">
    <source>
        <dbReference type="PROSITE" id="PS50011"/>
    </source>
</evidence>
<dbReference type="InterPro" id="IPR000719">
    <property type="entry name" value="Prot_kinase_dom"/>
</dbReference>
<keyword evidence="4" id="KW-1185">Reference proteome</keyword>
<dbReference type="Proteomes" id="UP000290900">
    <property type="component" value="Unassembled WGS sequence"/>
</dbReference>
<dbReference type="FunCoup" id="A0A448YRI5">
    <property type="interactions" value="221"/>
</dbReference>
<name>A0A448YRI5_BRENA</name>
<dbReference type="SMART" id="SM00220">
    <property type="entry name" value="S_TKc"/>
    <property type="match status" value="1"/>
</dbReference>
<dbReference type="GO" id="GO:0004672">
    <property type="term" value="F:protein kinase activity"/>
    <property type="evidence" value="ECO:0007669"/>
    <property type="project" value="InterPro"/>
</dbReference>
<dbReference type="InParanoid" id="A0A448YRI5"/>
<reference evidence="3 4" key="1">
    <citation type="submission" date="2018-12" db="EMBL/GenBank/DDBJ databases">
        <authorList>
            <person name="Tiukova I."/>
            <person name="Dainat J."/>
        </authorList>
    </citation>
    <scope>NUCLEOTIDE SEQUENCE [LARGE SCALE GENOMIC DNA]</scope>
</reference>
<evidence type="ECO:0000313" key="4">
    <source>
        <dbReference type="Proteomes" id="UP000290900"/>
    </source>
</evidence>
<evidence type="ECO:0000313" key="3">
    <source>
        <dbReference type="EMBL" id="VEU23523.1"/>
    </source>
</evidence>
<accession>A0A448YRI5</accession>
<dbReference type="Pfam" id="PF00069">
    <property type="entry name" value="Pkinase"/>
    <property type="match status" value="2"/>
</dbReference>
<feature type="compositionally biased region" description="Basic and acidic residues" evidence="1">
    <location>
        <begin position="556"/>
        <end position="567"/>
    </location>
</feature>
<proteinExistence type="predicted"/>
<dbReference type="GO" id="GO:0005524">
    <property type="term" value="F:ATP binding"/>
    <property type="evidence" value="ECO:0007669"/>
    <property type="project" value="InterPro"/>
</dbReference>
<dbReference type="STRING" id="13370.A0A448YRI5"/>
<dbReference type="PROSITE" id="PS50011">
    <property type="entry name" value="PROTEIN_KINASE_DOM"/>
    <property type="match status" value="1"/>
</dbReference>
<dbReference type="Gene3D" id="1.10.510.10">
    <property type="entry name" value="Transferase(Phosphotransferase) domain 1"/>
    <property type="match status" value="1"/>
</dbReference>
<dbReference type="PANTHER" id="PTHR24347">
    <property type="entry name" value="SERINE/THREONINE-PROTEIN KINASE"/>
    <property type="match status" value="1"/>
</dbReference>
<organism evidence="3 4">
    <name type="scientific">Brettanomyces naardenensis</name>
    <name type="common">Yeast</name>
    <dbReference type="NCBI Taxonomy" id="13370"/>
    <lineage>
        <taxon>Eukaryota</taxon>
        <taxon>Fungi</taxon>
        <taxon>Dikarya</taxon>
        <taxon>Ascomycota</taxon>
        <taxon>Saccharomycotina</taxon>
        <taxon>Pichiomycetes</taxon>
        <taxon>Pichiales</taxon>
        <taxon>Pichiaceae</taxon>
        <taxon>Brettanomyces</taxon>
    </lineage>
</organism>
<dbReference type="SUPFAM" id="SSF56112">
    <property type="entry name" value="Protein kinase-like (PK-like)"/>
    <property type="match status" value="1"/>
</dbReference>
<sequence>MPTLINRSYRELRALNSIDNEEVISNEDYLTLLKDACERSSTRLSDKTLCDDEKLPDLIQGRRRAYSVNETSNFDRDDGTRIEKLKHFAFPKQSYDVPAAANISRPEPPQRTRSRSLEGIEDEYIPDLYEFDLKNFGADESSLGALEVLEALDIENVPEAKRAHLHQNEPDKSQSIVPRAVTLSYISPSPTATSTPFGSSVDSSFSHEKSIIGGLHSQVKPIEIAGRKSRLEGDGSLKFRNDSDLFHAAGSPERAGDKAYLSSLPKNFSSFSFSERKKVLSELLPDSLKENPEYRSHLSKLIRRNSLQRSRNSSTAVGFLNSFSLGGSSFSAASGPPDNVNECGSVVMGEWRLGNTFNRGAFGIIRDCQNIHDSADNRAIKVIDVYDSSDFEQRFKTEILMWSLMNHENILPLQDFVLTNKWFFLLMPKVLGGSLFDIVKMWEAYRLPITERFQKIKQFLVDIGRALHYMHSMGAYHGDVKLENCLVDSEHGSKVLLCDFGMANFFKENPQSRPSTPGLTKRLLRLKPMNQISNASENEPVSPHRNRRASTISTNGRDHFPPEAKLSHRLPDERIGSLPYASPELVQPVPKELDDLSDMWAFGIMVYTLVTFKLPFCHKFEPRVKMQIIHCDYDYGAFEQEISSLHDPSTSRIMDEILHGCLQGDRSQRLTSKAVLSLLSQL</sequence>
<dbReference type="OrthoDB" id="4062651at2759"/>
<dbReference type="AlphaFoldDB" id="A0A448YRI5"/>